<protein>
    <submittedName>
        <fullName evidence="1">Uncharacterized protein</fullName>
    </submittedName>
</protein>
<sequence length="44" mass="4557">MSTTVDAATDNAPDLAMPMALDTAGLTYKIAYRGKVIKVAGASR</sequence>
<comment type="caution">
    <text evidence="1">The sequence shown here is derived from an EMBL/GenBank/DDBJ whole genome shotgun (WGS) entry which is preliminary data.</text>
</comment>
<keyword evidence="2" id="KW-1185">Reference proteome</keyword>
<dbReference type="RefSeq" id="WP_358474859.1">
    <property type="nucleotide sequence ID" value="NZ_JBEZAE010000006.1"/>
</dbReference>
<evidence type="ECO:0000313" key="1">
    <source>
        <dbReference type="EMBL" id="MEU7071082.1"/>
    </source>
</evidence>
<accession>A0ABV3C8H6</accession>
<evidence type="ECO:0000313" key="2">
    <source>
        <dbReference type="Proteomes" id="UP001551329"/>
    </source>
</evidence>
<proteinExistence type="predicted"/>
<reference evidence="1 2" key="1">
    <citation type="submission" date="2024-06" db="EMBL/GenBank/DDBJ databases">
        <title>The Natural Products Discovery Center: Release of the First 8490 Sequenced Strains for Exploring Actinobacteria Biosynthetic Diversity.</title>
        <authorList>
            <person name="Kalkreuter E."/>
            <person name="Kautsar S.A."/>
            <person name="Yang D."/>
            <person name="Bader C.D."/>
            <person name="Teijaro C.N."/>
            <person name="Fluegel L."/>
            <person name="Davis C.M."/>
            <person name="Simpson J.R."/>
            <person name="Lauterbach L."/>
            <person name="Steele A.D."/>
            <person name="Gui C."/>
            <person name="Meng S."/>
            <person name="Li G."/>
            <person name="Viehrig K."/>
            <person name="Ye F."/>
            <person name="Su P."/>
            <person name="Kiefer A.F."/>
            <person name="Nichols A."/>
            <person name="Cepeda A.J."/>
            <person name="Yan W."/>
            <person name="Fan B."/>
            <person name="Jiang Y."/>
            <person name="Adhikari A."/>
            <person name="Zheng C.-J."/>
            <person name="Schuster L."/>
            <person name="Cowan T.M."/>
            <person name="Smanski M.J."/>
            <person name="Chevrette M.G."/>
            <person name="De Carvalho L.P.S."/>
            <person name="Shen B."/>
        </authorList>
    </citation>
    <scope>NUCLEOTIDE SEQUENCE [LARGE SCALE GENOMIC DNA]</scope>
    <source>
        <strain evidence="1 2">NPDC045974</strain>
    </source>
</reference>
<organism evidence="1 2">
    <name type="scientific">Streptomyces narbonensis</name>
    <dbReference type="NCBI Taxonomy" id="67333"/>
    <lineage>
        <taxon>Bacteria</taxon>
        <taxon>Bacillati</taxon>
        <taxon>Actinomycetota</taxon>
        <taxon>Actinomycetes</taxon>
        <taxon>Kitasatosporales</taxon>
        <taxon>Streptomycetaceae</taxon>
        <taxon>Streptomyces</taxon>
    </lineage>
</organism>
<dbReference type="EMBL" id="JBEZAE010000006">
    <property type="protein sequence ID" value="MEU7071082.1"/>
    <property type="molecule type" value="Genomic_DNA"/>
</dbReference>
<gene>
    <name evidence="1" type="ORF">AB0A88_13170</name>
</gene>
<dbReference type="Proteomes" id="UP001551329">
    <property type="component" value="Unassembled WGS sequence"/>
</dbReference>
<name>A0ABV3C8H6_9ACTN</name>